<feature type="compositionally biased region" description="Low complexity" evidence="11">
    <location>
        <begin position="409"/>
        <end position="419"/>
    </location>
</feature>
<dbReference type="GO" id="GO:0031369">
    <property type="term" value="F:translation initiation factor binding"/>
    <property type="evidence" value="ECO:0007669"/>
    <property type="project" value="TreeGrafter"/>
</dbReference>
<feature type="compositionally biased region" description="Polar residues" evidence="11">
    <location>
        <begin position="179"/>
        <end position="188"/>
    </location>
</feature>
<dbReference type="GO" id="GO:0005543">
    <property type="term" value="F:phospholipid binding"/>
    <property type="evidence" value="ECO:0007669"/>
    <property type="project" value="TreeGrafter"/>
</dbReference>
<feature type="region of interest" description="Disordered" evidence="11">
    <location>
        <begin position="262"/>
        <end position="297"/>
    </location>
</feature>
<comment type="caution">
    <text evidence="12">The sequence shown here is derived from an EMBL/GenBank/DDBJ whole genome shotgun (WGS) entry which is preliminary data.</text>
</comment>
<dbReference type="InterPro" id="IPR012476">
    <property type="entry name" value="GLE1"/>
</dbReference>
<evidence type="ECO:0000256" key="8">
    <source>
        <dbReference type="ARBA" id="ARBA00023242"/>
    </source>
</evidence>
<gene>
    <name evidence="12" type="primary">GLE1</name>
    <name evidence="12" type="ORF">H4219_001092</name>
</gene>
<evidence type="ECO:0000256" key="2">
    <source>
        <dbReference type="ARBA" id="ARBA00011056"/>
    </source>
</evidence>
<feature type="compositionally biased region" description="Basic residues" evidence="11">
    <location>
        <begin position="287"/>
        <end position="297"/>
    </location>
</feature>
<dbReference type="GO" id="GO:0044614">
    <property type="term" value="C:nuclear pore cytoplasmic filaments"/>
    <property type="evidence" value="ECO:0007669"/>
    <property type="project" value="TreeGrafter"/>
</dbReference>
<evidence type="ECO:0000313" key="13">
    <source>
        <dbReference type="Proteomes" id="UP001150538"/>
    </source>
</evidence>
<feature type="region of interest" description="Disordered" evidence="11">
    <location>
        <begin position="364"/>
        <end position="448"/>
    </location>
</feature>
<evidence type="ECO:0000256" key="4">
    <source>
        <dbReference type="ARBA" id="ARBA00022816"/>
    </source>
</evidence>
<accession>A0A9W8A1A3</accession>
<keyword evidence="7" id="KW-0906">Nuclear pore complex</keyword>
<feature type="region of interest" description="Disordered" evidence="11">
    <location>
        <begin position="13"/>
        <end position="56"/>
    </location>
</feature>
<protein>
    <recommendedName>
        <fullName evidence="9">mRNA export factor GLE1</fullName>
    </recommendedName>
    <alternativeName>
        <fullName evidence="10">Nucleoporin GLE1</fullName>
    </alternativeName>
</protein>
<feature type="compositionally biased region" description="Basic and acidic residues" evidence="11">
    <location>
        <begin position="367"/>
        <end position="405"/>
    </location>
</feature>
<evidence type="ECO:0000256" key="1">
    <source>
        <dbReference type="ARBA" id="ARBA00004567"/>
    </source>
</evidence>
<feature type="compositionally biased region" description="Acidic residues" evidence="11">
    <location>
        <begin position="153"/>
        <end position="172"/>
    </location>
</feature>
<feature type="compositionally biased region" description="Polar residues" evidence="11">
    <location>
        <begin position="29"/>
        <end position="48"/>
    </location>
</feature>
<keyword evidence="6" id="KW-0811">Translocation</keyword>
<dbReference type="GO" id="GO:0016973">
    <property type="term" value="P:poly(A)+ mRNA export from nucleus"/>
    <property type="evidence" value="ECO:0007669"/>
    <property type="project" value="InterPro"/>
</dbReference>
<dbReference type="Pfam" id="PF07817">
    <property type="entry name" value="GLE1"/>
    <property type="match status" value="1"/>
</dbReference>
<dbReference type="GO" id="GO:0000822">
    <property type="term" value="F:inositol hexakisphosphate binding"/>
    <property type="evidence" value="ECO:0007669"/>
    <property type="project" value="TreeGrafter"/>
</dbReference>
<organism evidence="12 13">
    <name type="scientific">Mycoemilia scoparia</name>
    <dbReference type="NCBI Taxonomy" id="417184"/>
    <lineage>
        <taxon>Eukaryota</taxon>
        <taxon>Fungi</taxon>
        <taxon>Fungi incertae sedis</taxon>
        <taxon>Zoopagomycota</taxon>
        <taxon>Kickxellomycotina</taxon>
        <taxon>Kickxellomycetes</taxon>
        <taxon>Kickxellales</taxon>
        <taxon>Kickxellaceae</taxon>
        <taxon>Mycoemilia</taxon>
    </lineage>
</organism>
<dbReference type="Gene3D" id="1.25.40.510">
    <property type="entry name" value="GLE1-like"/>
    <property type="match status" value="1"/>
</dbReference>
<feature type="region of interest" description="Disordered" evidence="11">
    <location>
        <begin position="84"/>
        <end position="105"/>
    </location>
</feature>
<dbReference type="OrthoDB" id="420884at2759"/>
<dbReference type="GO" id="GO:0005737">
    <property type="term" value="C:cytoplasm"/>
    <property type="evidence" value="ECO:0007669"/>
    <property type="project" value="TreeGrafter"/>
</dbReference>
<keyword evidence="4" id="KW-0509">mRNA transport</keyword>
<evidence type="ECO:0000256" key="5">
    <source>
        <dbReference type="ARBA" id="ARBA00022927"/>
    </source>
</evidence>
<dbReference type="GO" id="GO:0015031">
    <property type="term" value="P:protein transport"/>
    <property type="evidence" value="ECO:0007669"/>
    <property type="project" value="UniProtKB-KW"/>
</dbReference>
<evidence type="ECO:0000256" key="7">
    <source>
        <dbReference type="ARBA" id="ARBA00023132"/>
    </source>
</evidence>
<dbReference type="InterPro" id="IPR038506">
    <property type="entry name" value="GLE1-like_sf"/>
</dbReference>
<dbReference type="Proteomes" id="UP001150538">
    <property type="component" value="Unassembled WGS sequence"/>
</dbReference>
<reference evidence="12" key="1">
    <citation type="submission" date="2022-07" db="EMBL/GenBank/DDBJ databases">
        <title>Phylogenomic reconstructions and comparative analyses of Kickxellomycotina fungi.</title>
        <authorList>
            <person name="Reynolds N.K."/>
            <person name="Stajich J.E."/>
            <person name="Barry K."/>
            <person name="Grigoriev I.V."/>
            <person name="Crous P."/>
            <person name="Smith M.E."/>
        </authorList>
    </citation>
    <scope>NUCLEOTIDE SEQUENCE</scope>
    <source>
        <strain evidence="12">NBRC 100468</strain>
    </source>
</reference>
<comment type="similarity">
    <text evidence="2">Belongs to the GLE1 family.</text>
</comment>
<evidence type="ECO:0000313" key="12">
    <source>
        <dbReference type="EMBL" id="KAJ1920855.1"/>
    </source>
</evidence>
<feature type="region of interest" description="Disordered" evidence="11">
    <location>
        <begin position="151"/>
        <end position="188"/>
    </location>
</feature>
<keyword evidence="3" id="KW-0813">Transport</keyword>
<dbReference type="AlphaFoldDB" id="A0A9W8A1A3"/>
<keyword evidence="5" id="KW-0653">Protein transport</keyword>
<keyword evidence="8" id="KW-0539">Nucleus</keyword>
<name>A0A9W8A1A3_9FUNG</name>
<evidence type="ECO:0000256" key="9">
    <source>
        <dbReference type="ARBA" id="ARBA00026227"/>
    </source>
</evidence>
<comment type="subcellular location">
    <subcellularLocation>
        <location evidence="1">Nucleus</location>
        <location evidence="1">Nuclear pore complex</location>
    </subcellularLocation>
</comment>
<evidence type="ECO:0000256" key="10">
    <source>
        <dbReference type="ARBA" id="ARBA00029983"/>
    </source>
</evidence>
<dbReference type="PANTHER" id="PTHR12960">
    <property type="entry name" value="GLE-1-RELATED"/>
    <property type="match status" value="1"/>
</dbReference>
<evidence type="ECO:0000256" key="11">
    <source>
        <dbReference type="SAM" id="MobiDB-lite"/>
    </source>
</evidence>
<dbReference type="EMBL" id="JANBPU010000009">
    <property type="protein sequence ID" value="KAJ1920855.1"/>
    <property type="molecule type" value="Genomic_DNA"/>
</dbReference>
<dbReference type="PANTHER" id="PTHR12960:SF0">
    <property type="entry name" value="MRNA EXPORT FACTOR GLE1"/>
    <property type="match status" value="1"/>
</dbReference>
<proteinExistence type="inferred from homology"/>
<keyword evidence="13" id="KW-1185">Reference proteome</keyword>
<evidence type="ECO:0000256" key="6">
    <source>
        <dbReference type="ARBA" id="ARBA00023010"/>
    </source>
</evidence>
<evidence type="ECO:0000256" key="3">
    <source>
        <dbReference type="ARBA" id="ARBA00022448"/>
    </source>
</evidence>
<sequence>MRYTIPEEGASDDEFADFITGGGGGGGFNTKTSSRTRGPSLLLRNTNSTGGGGGVTLEPFPENPYMKSQHRLYSVLNDSPKIKLTQRKTSLPVPSPSYHRPQSKILSLQNRDQALISNQRNSLCYNRTAGAPSLRSRSNSYGFDISMLIVNSSDDDDDDDDDNNDNDSENENNDTNNNRLYANENTSLGNGLYTGSFEDFKGRFEKKIVLGSNQGYIEKESNQNKHTKNSPTAIIGSSRRFDQYPFLDIDRANSNRRLSYINIEDESSPPSSSSSGGIERLSQGYHNNHHHKNVKNKRNSAFLEKIIQEEAEALKQIQRLSQIDKKQQQGIVGAMAKSEKLVDDGVEGALKELDRLKQQRDSLVMRAESEAKESIERLKREEAEKEKAKKQAEEQKRKEEEEVAKNKTSSSSSSEQQQNSKDKASAATNPTGISAALNPANGKAKDDIVKPSWDTKDYVTFPTSISSEAKDWSKKYRDLSETINNEILPKIKSDQSLKQICLKNRLAINRRINQINGDRKQAESAINDTMVVLQEMRQHGELAYIWACNIFAQKLVNQAEIEISLRPENATNIAEVVMEIVAKCQRLWQDTIIQDVINANFINACPYVIPEFIGPLRNEPLTAYRKRLKFKGLDEEDERPEQDTNYLERMDGIVVLYLAIHARQLSGGSPGDNDPFPASYIWVWLARLVNMEPCPFTPRLFTSCLETAGQIMLQAYPSQFPKLVMTIAQKIPSMRLGTDSFSTAGAEVLVRLIEEYRRTGKFSNSKNT</sequence>